<dbReference type="GO" id="GO:0016020">
    <property type="term" value="C:membrane"/>
    <property type="evidence" value="ECO:0007669"/>
    <property type="project" value="UniProtKB-SubCell"/>
</dbReference>
<organism evidence="5 6">
    <name type="scientific">Aspergillus hiratsukae</name>
    <dbReference type="NCBI Taxonomy" id="1194566"/>
    <lineage>
        <taxon>Eukaryota</taxon>
        <taxon>Fungi</taxon>
        <taxon>Dikarya</taxon>
        <taxon>Ascomycota</taxon>
        <taxon>Pezizomycotina</taxon>
        <taxon>Eurotiomycetes</taxon>
        <taxon>Eurotiomycetidae</taxon>
        <taxon>Eurotiales</taxon>
        <taxon>Aspergillaceae</taxon>
        <taxon>Aspergillus</taxon>
        <taxon>Aspergillus subgen. Fumigati</taxon>
    </lineage>
</organism>
<feature type="signal peptide" evidence="4">
    <location>
        <begin position="1"/>
        <end position="17"/>
    </location>
</feature>
<dbReference type="GO" id="GO:0000030">
    <property type="term" value="F:mannosyltransferase activity"/>
    <property type="evidence" value="ECO:0007669"/>
    <property type="project" value="InterPro"/>
</dbReference>
<dbReference type="Proteomes" id="UP000630445">
    <property type="component" value="Unassembled WGS sequence"/>
</dbReference>
<comment type="subcellular location">
    <subcellularLocation>
        <location evidence="1">Membrane</location>
        <topology evidence="1">Single-pass type II membrane protein</topology>
    </subcellularLocation>
</comment>
<dbReference type="Pfam" id="PF12141">
    <property type="entry name" value="BMT"/>
    <property type="match status" value="2"/>
</dbReference>
<evidence type="ECO:0000256" key="3">
    <source>
        <dbReference type="ARBA" id="ARBA00022968"/>
    </source>
</evidence>
<dbReference type="InterPro" id="IPR021988">
    <property type="entry name" value="BMT1"/>
</dbReference>
<reference evidence="5" key="1">
    <citation type="submission" date="2020-06" db="EMBL/GenBank/DDBJ databases">
        <title>Draft genome sequences of strains closely related to Aspergillus parafelis and Aspergillus hiratsukae.</title>
        <authorList>
            <person name="Dos Santos R.A.C."/>
            <person name="Rivero-Menendez O."/>
            <person name="Steenwyk J.L."/>
            <person name="Mead M.E."/>
            <person name="Goldman G.H."/>
            <person name="Alastruey-Izquierdo A."/>
            <person name="Rokas A."/>
        </authorList>
    </citation>
    <scope>NUCLEOTIDE SEQUENCE</scope>
    <source>
        <strain evidence="5">CNM-CM5793</strain>
    </source>
</reference>
<keyword evidence="3" id="KW-0812">Transmembrane</keyword>
<evidence type="ECO:0000313" key="6">
    <source>
        <dbReference type="Proteomes" id="UP000630445"/>
    </source>
</evidence>
<name>A0A8H6PFN5_9EURO</name>
<evidence type="ECO:0000313" key="5">
    <source>
        <dbReference type="EMBL" id="KAF7131407.1"/>
    </source>
</evidence>
<dbReference type="AlphaFoldDB" id="A0A8H6PFN5"/>
<gene>
    <name evidence="5" type="ORF">CNMCM5793_004578</name>
</gene>
<proteinExistence type="inferred from homology"/>
<accession>A0A8H6PFN5</accession>
<evidence type="ECO:0000256" key="4">
    <source>
        <dbReference type="SAM" id="SignalP"/>
    </source>
</evidence>
<dbReference type="EMBL" id="JACBAD010001847">
    <property type="protein sequence ID" value="KAF7131407.1"/>
    <property type="molecule type" value="Genomic_DNA"/>
</dbReference>
<protein>
    <submittedName>
        <fullName evidence="5">Uncharacterized protein</fullName>
    </submittedName>
</protein>
<evidence type="ECO:0000256" key="2">
    <source>
        <dbReference type="ARBA" id="ARBA00009486"/>
    </source>
</evidence>
<sequence>MLSLIFIAITVWRLKHGYFQPFKSASQKFVTSTEKLYLSGFSSDGDVEKIGCDDLRQTGYLDIERSILLHDNITQIALSVSSHPMIQEILDQTAHGVKIFEPHDLIESHLSQFAGSGVWLSQLNVYIVASRVVYTAPGTSWPTISFLRGRVFDKSWRHLENYTIDWYGKTTTFPLLFEIPTVWWKDGSFFGPEDPRIVLEEGVQGAEPIIVFNMILNATGYPRVMWIFKPFSRIISYLRIRGEERKPTEKNWAPFFYRADSERKPSEHLYFVYSFNPLQVLKCKVDTGSCDWFYRATSSPDFPSLPHQDPHGEMRGGTNFVQVPLAGQSGHQFFVGLPRTHVQFCQSGSSYRPELVVMSAFDSEFRFIYASVATDFGNAVLDQNELLHPCTTGAFLIPNSILRWDHGPGEDAMALSFSVADESIHIVNLHGMLDFIQDLPYVANSVTYRGDHNTPSLKSRWSVIEKEIISCAVDSAANSSRKDAIKTDMLSEELRN</sequence>
<feature type="chain" id="PRO_5034585137" evidence="4">
    <location>
        <begin position="18"/>
        <end position="496"/>
    </location>
</feature>
<keyword evidence="4" id="KW-0732">Signal</keyword>
<comment type="similarity">
    <text evidence="2">Belongs to the BMT family.</text>
</comment>
<keyword evidence="6" id="KW-1185">Reference proteome</keyword>
<comment type="caution">
    <text evidence="5">The sequence shown here is derived from an EMBL/GenBank/DDBJ whole genome shotgun (WGS) entry which is preliminary data.</text>
</comment>
<evidence type="ECO:0000256" key="1">
    <source>
        <dbReference type="ARBA" id="ARBA00004606"/>
    </source>
</evidence>
<keyword evidence="3" id="KW-0735">Signal-anchor</keyword>
<dbReference type="OrthoDB" id="3631276at2759"/>